<gene>
    <name evidence="3" type="ORF">SK128_010495</name>
</gene>
<comment type="caution">
    <text evidence="3">The sequence shown here is derived from an EMBL/GenBank/DDBJ whole genome shotgun (WGS) entry which is preliminary data.</text>
</comment>
<feature type="compositionally biased region" description="Basic and acidic residues" evidence="1">
    <location>
        <begin position="108"/>
        <end position="120"/>
    </location>
</feature>
<dbReference type="Proteomes" id="UP001381693">
    <property type="component" value="Unassembled WGS sequence"/>
</dbReference>
<feature type="compositionally biased region" description="Polar residues" evidence="1">
    <location>
        <begin position="206"/>
        <end position="218"/>
    </location>
</feature>
<keyword evidence="4" id="KW-1185">Reference proteome</keyword>
<feature type="compositionally biased region" description="Basic and acidic residues" evidence="1">
    <location>
        <begin position="351"/>
        <end position="361"/>
    </location>
</feature>
<dbReference type="AlphaFoldDB" id="A0AAN9AGA4"/>
<evidence type="ECO:0000313" key="4">
    <source>
        <dbReference type="Proteomes" id="UP001381693"/>
    </source>
</evidence>
<organism evidence="3 4">
    <name type="scientific">Halocaridina rubra</name>
    <name type="common">Hawaiian red shrimp</name>
    <dbReference type="NCBI Taxonomy" id="373956"/>
    <lineage>
        <taxon>Eukaryota</taxon>
        <taxon>Metazoa</taxon>
        <taxon>Ecdysozoa</taxon>
        <taxon>Arthropoda</taxon>
        <taxon>Crustacea</taxon>
        <taxon>Multicrustacea</taxon>
        <taxon>Malacostraca</taxon>
        <taxon>Eumalacostraca</taxon>
        <taxon>Eucarida</taxon>
        <taxon>Decapoda</taxon>
        <taxon>Pleocyemata</taxon>
        <taxon>Caridea</taxon>
        <taxon>Atyoidea</taxon>
        <taxon>Atyidae</taxon>
        <taxon>Halocaridina</taxon>
    </lineage>
</organism>
<feature type="transmembrane region" description="Helical" evidence="2">
    <location>
        <begin position="12"/>
        <end position="39"/>
    </location>
</feature>
<sequence length="712" mass="77091">YLASVPPTESQAQVYIIIGGAIAGVILLVFFMWCVAFLYKRKERADETLQPDSEEVTPRSQFSTNAYAGHINLGYSDSRDEKVDSAPVPTTSMLQPEEDMGMVSPSGSDKHLIRRREGTYHESSSSLSQHLCKRKDRGVSAESFNRGGTPSQDGSRRDEDYTSTDDDFHETSESHRPKSGVPWKNKRRAPRVPEEPFYSSPKPISLQDQINPSGMSQCDTTHSEMITSDPRFGATHQLMSNMLQGAQIFTSSEQGSLFLPPPLIPPPQEFGKTQDSSFIPGTSLPKFLPPPRPLKRTAFTGGTSVGDSRKLSQIDAYEYDPEAPPIPPRNYTREEAGLPPLQESASPSRPPMKDAQTEARVESMGSHNEEGYGLSNKLTAYGVKIKLQSNQQGRHRHAAESSEHQSDSGGSESTSVMPNVSRLRRRFHDLLDDAFSLLSGQRPGDKVTPLTTPTSSRKTRSRSAAVPQRGKAYEKYEEEEEQGLMAAGRPWSAAAAVHASTLSKEAQVFGSCKEEAQVVGILGCCKKEAQVVGILGSCKEEKALVVGILGSCKEEGAQVVGTLGFCKEEEAQVAVGVIPLEQSKSPRSAWADMGRPGTSMGRPSSVPPGASRPGSVAARVRRPSSGPSVAVRPGSSRSSRSITPVNMPPSPDQPDGRQASATHLATFSRSTNEPLDPDTGLRASDPAVPLIRAIKEELKRFKSTISTDSSNA</sequence>
<protein>
    <submittedName>
        <fullName evidence="3">Uncharacterized protein</fullName>
    </submittedName>
</protein>
<dbReference type="EMBL" id="JAXCGZ010000238">
    <property type="protein sequence ID" value="KAK7086353.1"/>
    <property type="molecule type" value="Genomic_DNA"/>
</dbReference>
<reference evidence="3 4" key="1">
    <citation type="submission" date="2023-11" db="EMBL/GenBank/DDBJ databases">
        <title>Halocaridina rubra genome assembly.</title>
        <authorList>
            <person name="Smith C."/>
        </authorList>
    </citation>
    <scope>NUCLEOTIDE SEQUENCE [LARGE SCALE GENOMIC DNA]</scope>
    <source>
        <strain evidence="3">EP-1</strain>
        <tissue evidence="3">Whole</tissue>
    </source>
</reference>
<proteinExistence type="predicted"/>
<feature type="region of interest" description="Disordered" evidence="1">
    <location>
        <begin position="297"/>
        <end position="419"/>
    </location>
</feature>
<evidence type="ECO:0000313" key="3">
    <source>
        <dbReference type="EMBL" id="KAK7086353.1"/>
    </source>
</evidence>
<evidence type="ECO:0000256" key="1">
    <source>
        <dbReference type="SAM" id="MobiDB-lite"/>
    </source>
</evidence>
<accession>A0AAN9AGA4</accession>
<keyword evidence="2" id="KW-0472">Membrane</keyword>
<feature type="non-terminal residue" evidence="3">
    <location>
        <position position="1"/>
    </location>
</feature>
<feature type="compositionally biased region" description="Polar residues" evidence="1">
    <location>
        <begin position="407"/>
        <end position="418"/>
    </location>
</feature>
<feature type="region of interest" description="Disordered" evidence="1">
    <location>
        <begin position="585"/>
        <end position="686"/>
    </location>
</feature>
<feature type="compositionally biased region" description="Polar residues" evidence="1">
    <location>
        <begin position="142"/>
        <end position="153"/>
    </location>
</feature>
<name>A0AAN9AGA4_HALRR</name>
<keyword evidence="2" id="KW-1133">Transmembrane helix</keyword>
<feature type="compositionally biased region" description="Polar residues" evidence="1">
    <location>
        <begin position="635"/>
        <end position="644"/>
    </location>
</feature>
<keyword evidence="2" id="KW-0812">Transmembrane</keyword>
<feature type="compositionally biased region" description="Polar residues" evidence="1">
    <location>
        <begin position="659"/>
        <end position="673"/>
    </location>
</feature>
<feature type="region of interest" description="Disordered" evidence="1">
    <location>
        <begin position="74"/>
        <end position="218"/>
    </location>
</feature>
<feature type="region of interest" description="Disordered" evidence="1">
    <location>
        <begin position="438"/>
        <end position="471"/>
    </location>
</feature>
<evidence type="ECO:0000256" key="2">
    <source>
        <dbReference type="SAM" id="Phobius"/>
    </source>
</evidence>